<comment type="similarity">
    <text evidence="2">Belongs to the bacteroidetes fimbrillin superfamily. FimB/Mfa2 family.</text>
</comment>
<evidence type="ECO:0000313" key="9">
    <source>
        <dbReference type="EMBL" id="KHE42344.1"/>
    </source>
</evidence>
<feature type="chain" id="PRO_5045831926" description="Major fimbrial subunit protein N-terminal domain-containing protein" evidence="8">
    <location>
        <begin position="20"/>
        <end position="342"/>
    </location>
</feature>
<evidence type="ECO:0000256" key="1">
    <source>
        <dbReference type="ARBA" id="ARBA00004442"/>
    </source>
</evidence>
<evidence type="ECO:0000256" key="7">
    <source>
        <dbReference type="ARBA" id="ARBA00023288"/>
    </source>
</evidence>
<dbReference type="Proteomes" id="UP000030889">
    <property type="component" value="Unassembled WGS sequence"/>
</dbReference>
<evidence type="ECO:0000256" key="2">
    <source>
        <dbReference type="ARBA" id="ARBA00007248"/>
    </source>
</evidence>
<dbReference type="InterPro" id="IPR014941">
    <property type="entry name" value="FimB/Mfa2/Mfa3"/>
</dbReference>
<evidence type="ECO:0000256" key="6">
    <source>
        <dbReference type="ARBA" id="ARBA00023237"/>
    </source>
</evidence>
<reference evidence="9 10" key="1">
    <citation type="submission" date="2014-09" db="EMBL/GenBank/DDBJ databases">
        <title>Alistipes sp. 627, sp. nov., a novel member of the family Rikenellaceae isolated from human faeces.</title>
        <authorList>
            <person name="Shkoporov A.N."/>
            <person name="Chaplin A.V."/>
            <person name="Motuzova O.V."/>
            <person name="Kafarskaia L.I."/>
            <person name="Khokhlova E.V."/>
            <person name="Efimov B.A."/>
        </authorList>
    </citation>
    <scope>NUCLEOTIDE SEQUENCE [LARGE SCALE GENOMIC DNA]</scope>
    <source>
        <strain evidence="9 10">627</strain>
    </source>
</reference>
<evidence type="ECO:0000256" key="4">
    <source>
        <dbReference type="ARBA" id="ARBA00023136"/>
    </source>
</evidence>
<keyword evidence="7" id="KW-0449">Lipoprotein</keyword>
<dbReference type="PROSITE" id="PS51257">
    <property type="entry name" value="PROKAR_LIPOPROTEIN"/>
    <property type="match status" value="1"/>
</dbReference>
<evidence type="ECO:0000256" key="8">
    <source>
        <dbReference type="SAM" id="SignalP"/>
    </source>
</evidence>
<gene>
    <name evidence="9" type="ORF">LG35_05555</name>
</gene>
<evidence type="ECO:0000256" key="5">
    <source>
        <dbReference type="ARBA" id="ARBA00023139"/>
    </source>
</evidence>
<comment type="caution">
    <text evidence="9">The sequence shown here is derived from an EMBL/GenBank/DDBJ whole genome shotgun (WGS) entry which is preliminary data.</text>
</comment>
<dbReference type="EMBL" id="JRGF01000005">
    <property type="protein sequence ID" value="KHE42344.1"/>
    <property type="molecule type" value="Genomic_DNA"/>
</dbReference>
<keyword evidence="3 8" id="KW-0732">Signal</keyword>
<keyword evidence="5" id="KW-0564">Palmitate</keyword>
<keyword evidence="6" id="KW-0998">Cell outer membrane</keyword>
<dbReference type="RefSeq" id="WP_035472975.1">
    <property type="nucleotide sequence ID" value="NZ_JRGF01000005.1"/>
</dbReference>
<feature type="signal peptide" evidence="8">
    <location>
        <begin position="1"/>
        <end position="19"/>
    </location>
</feature>
<dbReference type="Pfam" id="PF08842">
    <property type="entry name" value="Mfa2"/>
    <property type="match status" value="1"/>
</dbReference>
<sequence length="342" mass="36247">MKKHLIWAAASAALLASCAKEETQTFTPAATDLPQASITFVAEENADFTRAFFDNTTTTEAWEQSLSSLTVFCFEEGALVMRRNFTSAELSSRRSTFALPRSTAGKSIEFYALANAAVDENITTKTALLALTEETPGSYNGTFANVSSKALRSGGFLMSGTATKSIGAAGTTTEVAITLRRDVAKVAVQASLSPAFADKYPGTVRITSVKLSRSAMQTPYFGGTPKTGAMTFTHTQTPGETSGRFNALFYCFENAALASGSRVLLTLDGVYDRDGKTSTTSDQVPISYEVELSGTAGNGQLARNGYYRVAIGLTGLTGQDVTASITVAPWEIPVTQNINIGI</sequence>
<evidence type="ECO:0000313" key="10">
    <source>
        <dbReference type="Proteomes" id="UP000030889"/>
    </source>
</evidence>
<accession>A0ABR4YJD0</accession>
<comment type="subcellular location">
    <subcellularLocation>
        <location evidence="1">Cell outer membrane</location>
    </subcellularLocation>
</comment>
<proteinExistence type="inferred from homology"/>
<organism evidence="9 10">
    <name type="scientific">Alistipes inops</name>
    <dbReference type="NCBI Taxonomy" id="1501391"/>
    <lineage>
        <taxon>Bacteria</taxon>
        <taxon>Pseudomonadati</taxon>
        <taxon>Bacteroidota</taxon>
        <taxon>Bacteroidia</taxon>
        <taxon>Bacteroidales</taxon>
        <taxon>Rikenellaceae</taxon>
        <taxon>Alistipes</taxon>
    </lineage>
</organism>
<protein>
    <recommendedName>
        <fullName evidence="11">Major fimbrial subunit protein N-terminal domain-containing protein</fullName>
    </recommendedName>
</protein>
<name>A0ABR4YJD0_9BACT</name>
<keyword evidence="10" id="KW-1185">Reference proteome</keyword>
<keyword evidence="4" id="KW-0472">Membrane</keyword>
<evidence type="ECO:0000256" key="3">
    <source>
        <dbReference type="ARBA" id="ARBA00022729"/>
    </source>
</evidence>
<evidence type="ECO:0008006" key="11">
    <source>
        <dbReference type="Google" id="ProtNLM"/>
    </source>
</evidence>